<organism evidence="1 2">
    <name type="scientific">Carboxylicivirga sediminis</name>
    <dbReference type="NCBI Taxonomy" id="2006564"/>
    <lineage>
        <taxon>Bacteria</taxon>
        <taxon>Pseudomonadati</taxon>
        <taxon>Bacteroidota</taxon>
        <taxon>Bacteroidia</taxon>
        <taxon>Marinilabiliales</taxon>
        <taxon>Marinilabiliaceae</taxon>
        <taxon>Carboxylicivirga</taxon>
    </lineage>
</organism>
<keyword evidence="2" id="KW-1185">Reference proteome</keyword>
<evidence type="ECO:0000313" key="2">
    <source>
        <dbReference type="Proteomes" id="UP000679220"/>
    </source>
</evidence>
<dbReference type="EMBL" id="JAGTAR010000009">
    <property type="protein sequence ID" value="MBR8535367.1"/>
    <property type="molecule type" value="Genomic_DNA"/>
</dbReference>
<dbReference type="AlphaFoldDB" id="A0A941F2X6"/>
<proteinExistence type="predicted"/>
<protein>
    <submittedName>
        <fullName evidence="1">Uncharacterized protein</fullName>
    </submittedName>
</protein>
<gene>
    <name evidence="1" type="ORF">KDU71_07330</name>
</gene>
<reference evidence="1" key="2">
    <citation type="submission" date="2021-04" db="EMBL/GenBank/DDBJ databases">
        <authorList>
            <person name="Zhang T."/>
            <person name="Zhang Y."/>
            <person name="Lu D."/>
            <person name="Zuo D."/>
            <person name="Du Z."/>
        </authorList>
    </citation>
    <scope>NUCLEOTIDE SEQUENCE</scope>
    <source>
        <strain evidence="1">JR1</strain>
    </source>
</reference>
<name>A0A941F2X6_9BACT</name>
<dbReference type="RefSeq" id="WP_212189273.1">
    <property type="nucleotide sequence ID" value="NZ_JAGTAR010000009.1"/>
</dbReference>
<evidence type="ECO:0000313" key="1">
    <source>
        <dbReference type="EMBL" id="MBR8535367.1"/>
    </source>
</evidence>
<reference evidence="1" key="1">
    <citation type="journal article" date="2018" name="Int. J. Syst. Evol. Microbiol.">
        <title>Carboxylicivirga sediminis sp. nov., isolated from coastal sediment.</title>
        <authorList>
            <person name="Wang F.Q."/>
            <person name="Ren L.H."/>
            <person name="Zou R.J."/>
            <person name="Sun Y.Z."/>
            <person name="Liu X.J."/>
            <person name="Jiang F."/>
            <person name="Liu L.J."/>
        </authorList>
    </citation>
    <scope>NUCLEOTIDE SEQUENCE</scope>
    <source>
        <strain evidence="1">JR1</strain>
    </source>
</reference>
<sequence>MLNDQLMNRKFILVFALLVLGILAGNWIYGSILAKKIEERLETRVKALKKDIVLEIEKVHVNPLLSKLQLKGLQVSTVEGHQLAAGQSVVLDMPYKEAIRLLNSKEIDELKSLKLKVEELQLYIAEADGELLIDNLLIDFDGDLNRADIEAIQTIFPTEKQRLRIQAKGVKLAQTPWMDALGFSKEQSANINQFEQLIIDCQLHPQKSHVELIKFQLNSDVLDCQSSGLITYTGEGLSGAKAEKAETSFKLSLNEKGLTWGNAETTGKFTLDKLTVETNALVLYKDNVPSVESQKSNILLENLTLEYAGEKRAQLEAQTALLGLKMDKIIVSKLAFSSELAEDWLTITDSELQSTFMDIDLNAKVHISSQAPGASQIESATLVVSNLAPGIQNGIATFELMTMQSLPRNGDAIVLEMTGPISRPVIKGLRY</sequence>
<accession>A0A941F2X6</accession>
<comment type="caution">
    <text evidence="1">The sequence shown here is derived from an EMBL/GenBank/DDBJ whole genome shotgun (WGS) entry which is preliminary data.</text>
</comment>
<dbReference type="Proteomes" id="UP000679220">
    <property type="component" value="Unassembled WGS sequence"/>
</dbReference>